<feature type="transmembrane region" description="Helical" evidence="7">
    <location>
        <begin position="312"/>
        <end position="334"/>
    </location>
</feature>
<feature type="transmembrane region" description="Helical" evidence="7">
    <location>
        <begin position="346"/>
        <end position="372"/>
    </location>
</feature>
<name>A0ABY7B6F6_9PSEU</name>
<gene>
    <name evidence="8" type="ORF">ORV05_09140</name>
</gene>
<reference evidence="8" key="1">
    <citation type="submission" date="2022-11" db="EMBL/GenBank/DDBJ databases">
        <authorList>
            <person name="Mo P."/>
        </authorList>
    </citation>
    <scope>NUCLEOTIDE SEQUENCE</scope>
    <source>
        <strain evidence="8">HUAS 11-8</strain>
    </source>
</reference>
<keyword evidence="9" id="KW-1185">Reference proteome</keyword>
<keyword evidence="3 7" id="KW-0812">Transmembrane</keyword>
<feature type="transmembrane region" description="Helical" evidence="7">
    <location>
        <begin position="44"/>
        <end position="67"/>
    </location>
</feature>
<dbReference type="EMBL" id="CP113836">
    <property type="protein sequence ID" value="WAL67915.1"/>
    <property type="molecule type" value="Genomic_DNA"/>
</dbReference>
<evidence type="ECO:0000313" key="8">
    <source>
        <dbReference type="EMBL" id="WAL67915.1"/>
    </source>
</evidence>
<organism evidence="8 9">
    <name type="scientific">Amycolatopsis cynarae</name>
    <dbReference type="NCBI Taxonomy" id="2995223"/>
    <lineage>
        <taxon>Bacteria</taxon>
        <taxon>Bacillati</taxon>
        <taxon>Actinomycetota</taxon>
        <taxon>Actinomycetes</taxon>
        <taxon>Pseudonocardiales</taxon>
        <taxon>Pseudonocardiaceae</taxon>
        <taxon>Amycolatopsis</taxon>
    </lineage>
</organism>
<dbReference type="InterPro" id="IPR011701">
    <property type="entry name" value="MFS"/>
</dbReference>
<dbReference type="Pfam" id="PF07690">
    <property type="entry name" value="MFS_1"/>
    <property type="match status" value="1"/>
</dbReference>
<keyword evidence="2" id="KW-1003">Cell membrane</keyword>
<feature type="transmembrane region" description="Helical" evidence="7">
    <location>
        <begin position="163"/>
        <end position="182"/>
    </location>
</feature>
<proteinExistence type="predicted"/>
<feature type="transmembrane region" description="Helical" evidence="7">
    <location>
        <begin position="255"/>
        <end position="275"/>
    </location>
</feature>
<sequence length="428" mass="44805">MRDLLGQRAFVRLWTAGVFAETGEWMLQIALPVFVYQATGSAGSTALAMAAGILPMVLLSPVAGVLADRWDRQRILWGVCLAQVVIAAPLLINGGHSLVLIYLVMAAQSALASLFEPARNALTPTLVGNERLTAANGLMGFNSSISRLAGSSLGGLVLGTSGLGWVVGSYLAALSMATVLLLPRFATPTRPVTPSPGRNPMLTAWLEGIAEFRRERRLRITGMTLALASLAQGMFLVLFVVFITGPLAGGDAEVGLLRGVQAIGGLVAGMVIATLGRRAAPATLMGTGTLVLGLVSGVIWNLPQFTTANWVYLALFAAVGAPAVFCTSGALTMVQTSVRPEYAGRVLATTFAGMAGFQTVGTLAAGALIGTWRLDPLLDLQAALLVTAGLIALIGLRRRTDRRRERSARATAATDHPRGVVTSYDRSL</sequence>
<dbReference type="PANTHER" id="PTHR23513">
    <property type="entry name" value="INTEGRAL MEMBRANE EFFLUX PROTEIN-RELATED"/>
    <property type="match status" value="1"/>
</dbReference>
<accession>A0ABY7B6F6</accession>
<feature type="transmembrane region" description="Helical" evidence="7">
    <location>
        <begin position="223"/>
        <end position="243"/>
    </location>
</feature>
<evidence type="ECO:0000256" key="2">
    <source>
        <dbReference type="ARBA" id="ARBA00022475"/>
    </source>
</evidence>
<evidence type="ECO:0000256" key="6">
    <source>
        <dbReference type="SAM" id="MobiDB-lite"/>
    </source>
</evidence>
<dbReference type="RefSeq" id="WP_268758010.1">
    <property type="nucleotide sequence ID" value="NZ_CP113836.1"/>
</dbReference>
<dbReference type="CDD" id="cd06173">
    <property type="entry name" value="MFS_MefA_like"/>
    <property type="match status" value="1"/>
</dbReference>
<dbReference type="Gene3D" id="1.20.1250.20">
    <property type="entry name" value="MFS general substrate transporter like domains"/>
    <property type="match status" value="1"/>
</dbReference>
<protein>
    <submittedName>
        <fullName evidence="8">MFS transporter</fullName>
    </submittedName>
</protein>
<dbReference type="InterPro" id="IPR036259">
    <property type="entry name" value="MFS_trans_sf"/>
</dbReference>
<keyword evidence="5 7" id="KW-0472">Membrane</keyword>
<evidence type="ECO:0000256" key="7">
    <source>
        <dbReference type="SAM" id="Phobius"/>
    </source>
</evidence>
<keyword evidence="4 7" id="KW-1133">Transmembrane helix</keyword>
<feature type="transmembrane region" description="Helical" evidence="7">
    <location>
        <begin position="282"/>
        <end position="300"/>
    </location>
</feature>
<comment type="subcellular location">
    <subcellularLocation>
        <location evidence="1">Cell membrane</location>
        <topology evidence="1">Multi-pass membrane protein</topology>
    </subcellularLocation>
</comment>
<evidence type="ECO:0000256" key="1">
    <source>
        <dbReference type="ARBA" id="ARBA00004651"/>
    </source>
</evidence>
<dbReference type="SUPFAM" id="SSF103473">
    <property type="entry name" value="MFS general substrate transporter"/>
    <property type="match status" value="1"/>
</dbReference>
<feature type="transmembrane region" description="Helical" evidence="7">
    <location>
        <begin position="378"/>
        <end position="396"/>
    </location>
</feature>
<feature type="region of interest" description="Disordered" evidence="6">
    <location>
        <begin position="405"/>
        <end position="428"/>
    </location>
</feature>
<evidence type="ECO:0000256" key="3">
    <source>
        <dbReference type="ARBA" id="ARBA00022692"/>
    </source>
</evidence>
<dbReference type="PANTHER" id="PTHR23513:SF6">
    <property type="entry name" value="MAJOR FACILITATOR SUPERFAMILY ASSOCIATED DOMAIN-CONTAINING PROTEIN"/>
    <property type="match status" value="1"/>
</dbReference>
<evidence type="ECO:0000313" key="9">
    <source>
        <dbReference type="Proteomes" id="UP001163203"/>
    </source>
</evidence>
<evidence type="ECO:0000256" key="4">
    <source>
        <dbReference type="ARBA" id="ARBA00022989"/>
    </source>
</evidence>
<evidence type="ECO:0000256" key="5">
    <source>
        <dbReference type="ARBA" id="ARBA00023136"/>
    </source>
</evidence>
<dbReference type="Proteomes" id="UP001163203">
    <property type="component" value="Chromosome"/>
</dbReference>